<sequence length="132" mass="14243">MALTSAGFDVARKGTASVAPGATDPKCTFLAGGDLAVLPFCNRLRDFFSPPSSRTWIPIPGATSGSVSTYCSGAPTSYACQKRCHCYRWPEARWRFSMSIIQGDFTGAIVSRPISIKHSSRPRPTNSPSPER</sequence>
<protein>
    <submittedName>
        <fullName evidence="1">Uncharacterized protein</fullName>
    </submittedName>
</protein>
<dbReference type="InParanoid" id="A0A2H3D848"/>
<organism evidence="1 2">
    <name type="scientific">Armillaria gallica</name>
    <name type="common">Bulbous honey fungus</name>
    <name type="synonym">Armillaria bulbosa</name>
    <dbReference type="NCBI Taxonomy" id="47427"/>
    <lineage>
        <taxon>Eukaryota</taxon>
        <taxon>Fungi</taxon>
        <taxon>Dikarya</taxon>
        <taxon>Basidiomycota</taxon>
        <taxon>Agaricomycotina</taxon>
        <taxon>Agaricomycetes</taxon>
        <taxon>Agaricomycetidae</taxon>
        <taxon>Agaricales</taxon>
        <taxon>Marasmiineae</taxon>
        <taxon>Physalacriaceae</taxon>
        <taxon>Armillaria</taxon>
    </lineage>
</organism>
<dbReference type="EMBL" id="KZ293666">
    <property type="protein sequence ID" value="PBK90280.1"/>
    <property type="molecule type" value="Genomic_DNA"/>
</dbReference>
<evidence type="ECO:0000313" key="1">
    <source>
        <dbReference type="EMBL" id="PBK90280.1"/>
    </source>
</evidence>
<reference evidence="2" key="1">
    <citation type="journal article" date="2017" name="Nat. Ecol. Evol.">
        <title>Genome expansion and lineage-specific genetic innovations in the forest pathogenic fungi Armillaria.</title>
        <authorList>
            <person name="Sipos G."/>
            <person name="Prasanna A.N."/>
            <person name="Walter M.C."/>
            <person name="O'Connor E."/>
            <person name="Balint B."/>
            <person name="Krizsan K."/>
            <person name="Kiss B."/>
            <person name="Hess J."/>
            <person name="Varga T."/>
            <person name="Slot J."/>
            <person name="Riley R."/>
            <person name="Boka B."/>
            <person name="Rigling D."/>
            <person name="Barry K."/>
            <person name="Lee J."/>
            <person name="Mihaltcheva S."/>
            <person name="LaButti K."/>
            <person name="Lipzen A."/>
            <person name="Waldron R."/>
            <person name="Moloney N.M."/>
            <person name="Sperisen C."/>
            <person name="Kredics L."/>
            <person name="Vagvoelgyi C."/>
            <person name="Patrignani A."/>
            <person name="Fitzpatrick D."/>
            <person name="Nagy I."/>
            <person name="Doyle S."/>
            <person name="Anderson J.B."/>
            <person name="Grigoriev I.V."/>
            <person name="Gueldener U."/>
            <person name="Muensterkoetter M."/>
            <person name="Nagy L.G."/>
        </authorList>
    </citation>
    <scope>NUCLEOTIDE SEQUENCE [LARGE SCALE GENOMIC DNA]</scope>
    <source>
        <strain evidence="2">Ar21-2</strain>
    </source>
</reference>
<dbReference type="AlphaFoldDB" id="A0A2H3D848"/>
<keyword evidence="2" id="KW-1185">Reference proteome</keyword>
<dbReference type="Proteomes" id="UP000217790">
    <property type="component" value="Unassembled WGS sequence"/>
</dbReference>
<proteinExistence type="predicted"/>
<name>A0A2H3D848_ARMGA</name>
<evidence type="ECO:0000313" key="2">
    <source>
        <dbReference type="Proteomes" id="UP000217790"/>
    </source>
</evidence>
<accession>A0A2H3D848</accession>
<gene>
    <name evidence="1" type="ORF">ARMGADRAFT_1083142</name>
</gene>